<gene>
    <name evidence="1" type="ORF">CFK40_11215</name>
</gene>
<evidence type="ECO:0000313" key="2">
    <source>
        <dbReference type="Proteomes" id="UP000204391"/>
    </source>
</evidence>
<dbReference type="RefSeq" id="WP_089532388.1">
    <property type="nucleotide sequence ID" value="NZ_CP022437.1"/>
</dbReference>
<dbReference type="InterPro" id="IPR019658">
    <property type="entry name" value="DUF2515"/>
</dbReference>
<evidence type="ECO:0008006" key="3">
    <source>
        <dbReference type="Google" id="ProtNLM"/>
    </source>
</evidence>
<sequence length="321" mass="38674">MYTFKNQDYVNYIINQTKTHNIDNITRTHAYQNFYYHFPEIKWAFVASIVSRNAGWNMTDLKLIPFKKLLGKTERSRLFMTYERANWLIFSDAYPQLLTYKLSCKLHKPMFHLLSDFHVSTYMQKEWSYFWEFRDLERLMTALIINEQNVIHEPVLKQSFFSVHIFKDLPYRLQNMMYMNAVILPSKTQPLYGAFVHNFTHLSNRIALGKHLASIIYKTEHYSDLVNFTQTERHSGSRWDYEKYLELPFPKGPTLQKIYPPITHQDIIRNDWYKSRGVKKKWIDHSNSRLKTNIGKSFYRKRTFLFTYVSLKDQLLPKNNV</sequence>
<keyword evidence="2" id="KW-1185">Reference proteome</keyword>
<dbReference type="KEGG" id="vne:CFK40_11215"/>
<protein>
    <recommendedName>
        <fullName evidence="3">DUF2515 domain-containing protein</fullName>
    </recommendedName>
</protein>
<organism evidence="1 2">
    <name type="scientific">Virgibacillus necropolis</name>
    <dbReference type="NCBI Taxonomy" id="163877"/>
    <lineage>
        <taxon>Bacteria</taxon>
        <taxon>Bacillati</taxon>
        <taxon>Bacillota</taxon>
        <taxon>Bacilli</taxon>
        <taxon>Bacillales</taxon>
        <taxon>Bacillaceae</taxon>
        <taxon>Virgibacillus</taxon>
    </lineage>
</organism>
<accession>A0A221MD88</accession>
<reference evidence="1 2" key="1">
    <citation type="journal article" date="2003" name="Int. J. Syst. Evol. Microbiol.">
        <title>Virgibacillus carmonensis sp. nov., Virgibacillus necropolis sp. nov. and Virgibacillus picturae sp. nov., three novel species isolated from deteriorated mural paintings, transfer of the species of the genus salibacillus to Virgibacillus, as Virgibacillus marismortui comb. nov. and Virgibacillus salexigens comb. nov., and emended description of the genus Virgibacillus.</title>
        <authorList>
            <person name="Heyrman J."/>
            <person name="Logan N.A."/>
            <person name="Busse H.J."/>
            <person name="Balcaen A."/>
            <person name="Lebbe L."/>
            <person name="Rodriguez-Diaz M."/>
            <person name="Swings J."/>
            <person name="De Vos P."/>
        </authorList>
    </citation>
    <scope>NUCLEOTIDE SEQUENCE [LARGE SCALE GENOMIC DNA]</scope>
    <source>
        <strain evidence="1 2">LMG 19488</strain>
    </source>
</reference>
<name>A0A221MD88_9BACI</name>
<dbReference type="Proteomes" id="UP000204391">
    <property type="component" value="Chromosome"/>
</dbReference>
<dbReference type="Pfam" id="PF10720">
    <property type="entry name" value="DUF2515"/>
    <property type="match status" value="1"/>
</dbReference>
<evidence type="ECO:0000313" key="1">
    <source>
        <dbReference type="EMBL" id="ASN05539.1"/>
    </source>
</evidence>
<dbReference type="EMBL" id="CP022437">
    <property type="protein sequence ID" value="ASN05539.1"/>
    <property type="molecule type" value="Genomic_DNA"/>
</dbReference>
<dbReference type="AlphaFoldDB" id="A0A221MD88"/>
<proteinExistence type="predicted"/>
<dbReference type="OrthoDB" id="2690514at2"/>